<dbReference type="InParanoid" id="A0A5C3PIV6"/>
<dbReference type="EMBL" id="ML211090">
    <property type="protein sequence ID" value="TFK89037.1"/>
    <property type="molecule type" value="Genomic_DNA"/>
</dbReference>
<dbReference type="AlphaFoldDB" id="A0A5C3PIV6"/>
<evidence type="ECO:0000256" key="4">
    <source>
        <dbReference type="ARBA" id="ARBA00022857"/>
    </source>
</evidence>
<dbReference type="SUPFAM" id="SSF51905">
    <property type="entry name" value="FAD/NAD(P)-binding domain"/>
    <property type="match status" value="2"/>
</dbReference>
<organism evidence="6 7">
    <name type="scientific">Polyporus arcularius HHB13444</name>
    <dbReference type="NCBI Taxonomy" id="1314778"/>
    <lineage>
        <taxon>Eukaryota</taxon>
        <taxon>Fungi</taxon>
        <taxon>Dikarya</taxon>
        <taxon>Basidiomycota</taxon>
        <taxon>Agaricomycotina</taxon>
        <taxon>Agaricomycetes</taxon>
        <taxon>Polyporales</taxon>
        <taxon>Polyporaceae</taxon>
        <taxon>Polyporus</taxon>
    </lineage>
</organism>
<evidence type="ECO:0000256" key="3">
    <source>
        <dbReference type="ARBA" id="ARBA00022827"/>
    </source>
</evidence>
<keyword evidence="3" id="KW-0274">FAD</keyword>
<comment type="similarity">
    <text evidence="1">Belongs to the FMO family.</text>
</comment>
<accession>A0A5C3PIV6</accession>
<evidence type="ECO:0000256" key="5">
    <source>
        <dbReference type="ARBA" id="ARBA00023002"/>
    </source>
</evidence>
<dbReference type="STRING" id="1314778.A0A5C3PIV6"/>
<dbReference type="Pfam" id="PF00743">
    <property type="entry name" value="FMO-like"/>
    <property type="match status" value="2"/>
</dbReference>
<dbReference type="InterPro" id="IPR020946">
    <property type="entry name" value="Flavin_mOase-like"/>
</dbReference>
<dbReference type="InterPro" id="IPR050346">
    <property type="entry name" value="FMO-like"/>
</dbReference>
<proteinExistence type="inferred from homology"/>
<evidence type="ECO:0000313" key="7">
    <source>
        <dbReference type="Proteomes" id="UP000308197"/>
    </source>
</evidence>
<dbReference type="GO" id="GO:0050661">
    <property type="term" value="F:NADP binding"/>
    <property type="evidence" value="ECO:0007669"/>
    <property type="project" value="InterPro"/>
</dbReference>
<dbReference type="Proteomes" id="UP000308197">
    <property type="component" value="Unassembled WGS sequence"/>
</dbReference>
<name>A0A5C3PIV6_9APHY</name>
<dbReference type="PANTHER" id="PTHR23023">
    <property type="entry name" value="DIMETHYLANILINE MONOOXYGENASE"/>
    <property type="match status" value="1"/>
</dbReference>
<evidence type="ECO:0000256" key="2">
    <source>
        <dbReference type="ARBA" id="ARBA00022630"/>
    </source>
</evidence>
<keyword evidence="5" id="KW-0560">Oxidoreductase</keyword>
<keyword evidence="2" id="KW-0285">Flavoprotein</keyword>
<dbReference type="InterPro" id="IPR036188">
    <property type="entry name" value="FAD/NAD-bd_sf"/>
</dbReference>
<evidence type="ECO:0000256" key="1">
    <source>
        <dbReference type="ARBA" id="ARBA00009183"/>
    </source>
</evidence>
<reference evidence="6 7" key="1">
    <citation type="journal article" date="2019" name="Nat. Ecol. Evol.">
        <title>Megaphylogeny resolves global patterns of mushroom evolution.</title>
        <authorList>
            <person name="Varga T."/>
            <person name="Krizsan K."/>
            <person name="Foldi C."/>
            <person name="Dima B."/>
            <person name="Sanchez-Garcia M."/>
            <person name="Sanchez-Ramirez S."/>
            <person name="Szollosi G.J."/>
            <person name="Szarkandi J.G."/>
            <person name="Papp V."/>
            <person name="Albert L."/>
            <person name="Andreopoulos W."/>
            <person name="Angelini C."/>
            <person name="Antonin V."/>
            <person name="Barry K.W."/>
            <person name="Bougher N.L."/>
            <person name="Buchanan P."/>
            <person name="Buyck B."/>
            <person name="Bense V."/>
            <person name="Catcheside P."/>
            <person name="Chovatia M."/>
            <person name="Cooper J."/>
            <person name="Damon W."/>
            <person name="Desjardin D."/>
            <person name="Finy P."/>
            <person name="Geml J."/>
            <person name="Haridas S."/>
            <person name="Hughes K."/>
            <person name="Justo A."/>
            <person name="Karasinski D."/>
            <person name="Kautmanova I."/>
            <person name="Kiss B."/>
            <person name="Kocsube S."/>
            <person name="Kotiranta H."/>
            <person name="LaButti K.M."/>
            <person name="Lechner B.E."/>
            <person name="Liimatainen K."/>
            <person name="Lipzen A."/>
            <person name="Lukacs Z."/>
            <person name="Mihaltcheva S."/>
            <person name="Morgado L.N."/>
            <person name="Niskanen T."/>
            <person name="Noordeloos M.E."/>
            <person name="Ohm R.A."/>
            <person name="Ortiz-Santana B."/>
            <person name="Ovrebo C."/>
            <person name="Racz N."/>
            <person name="Riley R."/>
            <person name="Savchenko A."/>
            <person name="Shiryaev A."/>
            <person name="Soop K."/>
            <person name="Spirin V."/>
            <person name="Szebenyi C."/>
            <person name="Tomsovsky M."/>
            <person name="Tulloss R.E."/>
            <person name="Uehling J."/>
            <person name="Grigoriev I.V."/>
            <person name="Vagvolgyi C."/>
            <person name="Papp T."/>
            <person name="Martin F.M."/>
            <person name="Miettinen O."/>
            <person name="Hibbett D.S."/>
            <person name="Nagy L.G."/>
        </authorList>
    </citation>
    <scope>NUCLEOTIDE SEQUENCE [LARGE SCALE GENOMIC DNA]</scope>
    <source>
        <strain evidence="6 7">HHB13444</strain>
    </source>
</reference>
<evidence type="ECO:0000313" key="6">
    <source>
        <dbReference type="EMBL" id="TFK89037.1"/>
    </source>
</evidence>
<sequence length="490" mass="54622">MGLSSSNQPQGSNTPNSAGPMKRICVIGVGPVGLGALKVIKDSPQFKEGLWEVTAFESRERIGGIWVPAPPEGDPPLTALYDSLTANTPHPLMCYMSYPFPTATPLYPPATTILKYIEDYAAHFDLNPHIRLSTPVTAVHWDAPSSKWNVSVHSPSGDETSAFDLVIVANGHFRVPRFPDTKGLAAWRAKGKITHTAWYRRPQDYSGKIVVVGGGYSGQDVVADTRPFASEVIHSITGADPQDLDGGKFKRRGRVAEYLDPTEGKLVYEDGTTESGVDHVVLATGYQFNFPFLSEPEVVPGLPPRVPPIPSVLYNSTYHIFPLAKHLFPLVTSYPPTSIAFLGLPLRVAPFPLAEVQAQAALKAFTNPEVLDLEREVEAVRRRYDQFRGDKGDNEVAIADAWFRFDFDEMFDYRDELHEFLGDGYRIPQWERDLFRQKDFLREQWRELERTGAADAWSRGVGAGSEPFEEWAAFMWKVIRHNGTDENTSP</sequence>
<dbReference type="FunCoup" id="A0A5C3PIV6">
    <property type="interactions" value="26"/>
</dbReference>
<protein>
    <submittedName>
        <fullName evidence="6">FAD/NAD(P)-binding domain-containing protein</fullName>
    </submittedName>
</protein>
<dbReference type="Gene3D" id="3.50.50.60">
    <property type="entry name" value="FAD/NAD(P)-binding domain"/>
    <property type="match status" value="2"/>
</dbReference>
<dbReference type="GO" id="GO:0050660">
    <property type="term" value="F:flavin adenine dinucleotide binding"/>
    <property type="evidence" value="ECO:0007669"/>
    <property type="project" value="InterPro"/>
</dbReference>
<keyword evidence="7" id="KW-1185">Reference proteome</keyword>
<keyword evidence="4" id="KW-0521">NADP</keyword>
<dbReference type="PRINTS" id="PR00370">
    <property type="entry name" value="FMOXYGENASE"/>
</dbReference>
<gene>
    <name evidence="6" type="ORF">K466DRAFT_645175</name>
</gene>
<dbReference type="InterPro" id="IPR000960">
    <property type="entry name" value="Flavin_mOase"/>
</dbReference>
<dbReference type="GO" id="GO:0004499">
    <property type="term" value="F:N,N-dimethylaniline monooxygenase activity"/>
    <property type="evidence" value="ECO:0007669"/>
    <property type="project" value="InterPro"/>
</dbReference>